<dbReference type="EMBL" id="ODYU01007847">
    <property type="protein sequence ID" value="SOQ50978.1"/>
    <property type="molecule type" value="Genomic_DNA"/>
</dbReference>
<gene>
    <name evidence="2" type="ORF">SFRICE_041377</name>
</gene>
<dbReference type="Pfam" id="PF13843">
    <property type="entry name" value="DDE_Tnp_1_7"/>
    <property type="match status" value="1"/>
</dbReference>
<dbReference type="PANTHER" id="PTHR47272">
    <property type="entry name" value="DDE_TNP_1_7 DOMAIN-CONTAINING PROTEIN"/>
    <property type="match status" value="1"/>
</dbReference>
<accession>A0A2H1WD27</accession>
<protein>
    <submittedName>
        <fullName evidence="2">SFRICE_041377</fullName>
    </submittedName>
</protein>
<evidence type="ECO:0000313" key="2">
    <source>
        <dbReference type="EMBL" id="SOQ50978.1"/>
    </source>
</evidence>
<sequence>MVVYQGDTTFSELRAQGFTLGESVVLKLCDTLASGHHIYFDRYFTTVKLAEILLEKGFHCTGTIQRNRIPRNCQFSPENEFKKKDRGTSETLTRADGTIALTRWLDNKPVLIVSTFYANLSSDQCRRWSKRDKRYEMVSRPEAVKHYNQYMGGVDMADRMLSVCPARARTRKWTIRFISHMIDLAVCNAWFQFRDQQKDSRVPANKILQLRDFRLRLGESMAAKNALSSDSESCSDFEDLLPKHLNRKSGIKPIPSDAFRYHKAQHLVAYTATQNRCRKPKCQKTTTAYCTKCLIYLCSTIKRNCFLEFHQKS</sequence>
<feature type="domain" description="PiggyBac transposable element-derived protein" evidence="1">
    <location>
        <begin position="4"/>
        <end position="190"/>
    </location>
</feature>
<evidence type="ECO:0000259" key="1">
    <source>
        <dbReference type="Pfam" id="PF13843"/>
    </source>
</evidence>
<organism evidence="2">
    <name type="scientific">Spodoptera frugiperda</name>
    <name type="common">Fall armyworm</name>
    <dbReference type="NCBI Taxonomy" id="7108"/>
    <lineage>
        <taxon>Eukaryota</taxon>
        <taxon>Metazoa</taxon>
        <taxon>Ecdysozoa</taxon>
        <taxon>Arthropoda</taxon>
        <taxon>Hexapoda</taxon>
        <taxon>Insecta</taxon>
        <taxon>Pterygota</taxon>
        <taxon>Neoptera</taxon>
        <taxon>Endopterygota</taxon>
        <taxon>Lepidoptera</taxon>
        <taxon>Glossata</taxon>
        <taxon>Ditrysia</taxon>
        <taxon>Noctuoidea</taxon>
        <taxon>Noctuidae</taxon>
        <taxon>Amphipyrinae</taxon>
        <taxon>Spodoptera</taxon>
    </lineage>
</organism>
<dbReference type="AlphaFoldDB" id="A0A2H1WD27"/>
<dbReference type="PANTHER" id="PTHR47272:SF2">
    <property type="entry name" value="PIGGYBAC TRANSPOSABLE ELEMENT-DERIVED PROTEIN 3-LIKE"/>
    <property type="match status" value="1"/>
</dbReference>
<name>A0A2H1WD27_SPOFR</name>
<dbReference type="InterPro" id="IPR029526">
    <property type="entry name" value="PGBD"/>
</dbReference>
<reference evidence="2" key="1">
    <citation type="submission" date="2016-07" db="EMBL/GenBank/DDBJ databases">
        <authorList>
            <person name="Bretaudeau A."/>
        </authorList>
    </citation>
    <scope>NUCLEOTIDE SEQUENCE</scope>
    <source>
        <strain evidence="2">Rice</strain>
        <tissue evidence="2">Whole body</tissue>
    </source>
</reference>
<proteinExistence type="predicted"/>